<accession>A0ABD2GK51</accession>
<dbReference type="InterPro" id="IPR036602">
    <property type="entry name" value="tRNA_yW-synthesising-like_sf"/>
</dbReference>
<evidence type="ECO:0000256" key="2">
    <source>
        <dbReference type="ARBA" id="ARBA00008569"/>
    </source>
</evidence>
<dbReference type="AlphaFoldDB" id="A0ABD2GK51"/>
<sequence>MYETYLNPYFVVHSVAINSGFRNSGLTVSKTGKIITAVHSTHGLEAPLSHEGKLLVPYDYIHFLCQTANQKMEENLRFIHRFHQNLLAAMPTEKQKELQIPDPPISQGSQQTEEEKTSVYKGRRKKGRHHQTDCFHGYESEPELDDCRDLFT</sequence>
<feature type="compositionally biased region" description="Basic and acidic residues" evidence="12">
    <location>
        <begin position="130"/>
        <end position="145"/>
    </location>
</feature>
<dbReference type="SUPFAM" id="SSF111278">
    <property type="entry name" value="SSo0622-like"/>
    <property type="match status" value="1"/>
</dbReference>
<evidence type="ECO:0000256" key="3">
    <source>
        <dbReference type="ARBA" id="ARBA00012750"/>
    </source>
</evidence>
<evidence type="ECO:0000256" key="6">
    <source>
        <dbReference type="ARBA" id="ARBA00022679"/>
    </source>
</evidence>
<keyword evidence="5" id="KW-0489">Methyltransferase</keyword>
<evidence type="ECO:0000256" key="8">
    <source>
        <dbReference type="ARBA" id="ARBA00022694"/>
    </source>
</evidence>
<keyword evidence="7" id="KW-0949">S-adenosyl-L-methionine</keyword>
<dbReference type="Proteomes" id="UP001619887">
    <property type="component" value="Unassembled WGS sequence"/>
</dbReference>
<protein>
    <recommendedName>
        <fullName evidence="4">tRNA wybutosine-synthesizing protein 3 homolog</fullName>
        <ecNumber evidence="3">2.1.1.282</ecNumber>
    </recommendedName>
    <alternativeName>
        <fullName evidence="10">tRNA(Phe) 7-((3-amino-3-carboxypropyl)-4-demethylwyosine(37)-N(4))-methyltransferase</fullName>
    </alternativeName>
</protein>
<comment type="caution">
    <text evidence="14">The sequence shown here is derived from an EMBL/GenBank/DDBJ whole genome shotgun (WGS) entry which is preliminary data.</text>
</comment>
<evidence type="ECO:0000313" key="15">
    <source>
        <dbReference type="Proteomes" id="UP001619887"/>
    </source>
</evidence>
<dbReference type="PANTHER" id="PTHR48418:SF1">
    <property type="entry name" value="TRNA WYBUTOSINE-SYNTHESIZING PROTEIN 3"/>
    <property type="match status" value="1"/>
</dbReference>
<keyword evidence="8" id="KW-0819">tRNA processing</keyword>
<dbReference type="EC" id="2.1.1.282" evidence="3"/>
<reference evidence="14 15" key="2">
    <citation type="journal article" date="2024" name="G3 (Bethesda)">
        <title>The genome of the cryopelagic Antarctic bald notothen, Trematomus borchgrevinki.</title>
        <authorList>
            <person name="Rayamajhi N."/>
            <person name="Rivera-Colon A.G."/>
            <person name="Minhas B.F."/>
            <person name="Cheng C.C."/>
            <person name="Catchen J.M."/>
        </authorList>
    </citation>
    <scope>NUCLEOTIDE SEQUENCE [LARGE SCALE GENOMIC DNA]</scope>
    <source>
        <strain evidence="14">AGRC-2024</strain>
    </source>
</reference>
<comment type="similarity">
    <text evidence="2">Belongs to the TYW3 family.</text>
</comment>
<keyword evidence="15" id="KW-1185">Reference proteome</keyword>
<organism evidence="14 15">
    <name type="scientific">Pagothenia borchgrevinki</name>
    <name type="common">Bald rockcod</name>
    <name type="synonym">Trematomus borchgrevinki</name>
    <dbReference type="NCBI Taxonomy" id="8213"/>
    <lineage>
        <taxon>Eukaryota</taxon>
        <taxon>Metazoa</taxon>
        <taxon>Chordata</taxon>
        <taxon>Craniata</taxon>
        <taxon>Vertebrata</taxon>
        <taxon>Euteleostomi</taxon>
        <taxon>Actinopterygii</taxon>
        <taxon>Neopterygii</taxon>
        <taxon>Teleostei</taxon>
        <taxon>Neoteleostei</taxon>
        <taxon>Acanthomorphata</taxon>
        <taxon>Eupercaria</taxon>
        <taxon>Perciformes</taxon>
        <taxon>Notothenioidei</taxon>
        <taxon>Nototheniidae</taxon>
        <taxon>Pagothenia</taxon>
    </lineage>
</organism>
<dbReference type="GO" id="GO:0008033">
    <property type="term" value="P:tRNA processing"/>
    <property type="evidence" value="ECO:0007669"/>
    <property type="project" value="UniProtKB-KW"/>
</dbReference>
<name>A0ABD2GK51_PAGBO</name>
<comment type="catalytic activity">
    <reaction evidence="11">
        <text>4-demethyl-7-[(3S)-3-amino-3-carboxypropyl]wyosine(37) in tRNA(Phe) + S-adenosyl-L-methionine = 7-[(3S)-3-amino-3-carboxypropyl]wyosine(37) in tRNA(Phe) + S-adenosyl-L-homocysteine + H(+)</text>
        <dbReference type="Rhea" id="RHEA:36635"/>
        <dbReference type="Rhea" id="RHEA-COMP:10378"/>
        <dbReference type="Rhea" id="RHEA-COMP:10379"/>
        <dbReference type="ChEBI" id="CHEBI:15378"/>
        <dbReference type="ChEBI" id="CHEBI:57856"/>
        <dbReference type="ChEBI" id="CHEBI:59789"/>
        <dbReference type="ChEBI" id="CHEBI:73543"/>
        <dbReference type="ChEBI" id="CHEBI:73550"/>
        <dbReference type="EC" id="2.1.1.282"/>
    </reaction>
</comment>
<comment type="pathway">
    <text evidence="1">tRNA modification; wybutosine-tRNA(Phe) biosynthesis.</text>
</comment>
<dbReference type="Gene3D" id="3.30.1960.10">
    <property type="entry name" value="tRNA wybutosine-synthesizing-like"/>
    <property type="match status" value="1"/>
</dbReference>
<feature type="domain" description="tRNA wybutosine-synthesizing protein" evidence="13">
    <location>
        <begin position="12"/>
        <end position="87"/>
    </location>
</feature>
<comment type="function">
    <text evidence="9">Probable S-adenosyl-L-methionine-dependent methyltransferase that acts as a component of the wybutosine biosynthesis pathway. Wybutosine is a hyper modified guanosine with a tricyclic base found at the 3'-position adjacent to the anticodon of eukaryotic phenylalanine tRNA.</text>
</comment>
<evidence type="ECO:0000256" key="4">
    <source>
        <dbReference type="ARBA" id="ARBA00016536"/>
    </source>
</evidence>
<evidence type="ECO:0000256" key="7">
    <source>
        <dbReference type="ARBA" id="ARBA00022691"/>
    </source>
</evidence>
<dbReference type="PANTHER" id="PTHR48418">
    <property type="entry name" value="TRNA WYBUTOSINE-SYNTHESIZING PROTEIN 3"/>
    <property type="match status" value="1"/>
</dbReference>
<dbReference type="GO" id="GO:0008168">
    <property type="term" value="F:methyltransferase activity"/>
    <property type="evidence" value="ECO:0007669"/>
    <property type="project" value="UniProtKB-KW"/>
</dbReference>
<proteinExistence type="inferred from homology"/>
<evidence type="ECO:0000256" key="12">
    <source>
        <dbReference type="SAM" id="MobiDB-lite"/>
    </source>
</evidence>
<evidence type="ECO:0000256" key="1">
    <source>
        <dbReference type="ARBA" id="ARBA00004797"/>
    </source>
</evidence>
<dbReference type="EMBL" id="JBIYXZ010002077">
    <property type="protein sequence ID" value="KAL3054484.1"/>
    <property type="molecule type" value="Genomic_DNA"/>
</dbReference>
<dbReference type="GO" id="GO:0032259">
    <property type="term" value="P:methylation"/>
    <property type="evidence" value="ECO:0007669"/>
    <property type="project" value="UniProtKB-KW"/>
</dbReference>
<dbReference type="Pfam" id="PF02676">
    <property type="entry name" value="TYW3"/>
    <property type="match status" value="1"/>
</dbReference>
<evidence type="ECO:0000256" key="10">
    <source>
        <dbReference type="ARBA" id="ARBA00030554"/>
    </source>
</evidence>
<feature type="region of interest" description="Disordered" evidence="12">
    <location>
        <begin position="93"/>
        <end position="145"/>
    </location>
</feature>
<reference evidence="14 15" key="1">
    <citation type="journal article" date="2022" name="G3 (Bethesda)">
        <title>Evaluating Illumina-, Nanopore-, and PacBio-based genome assembly strategies with the bald notothen, Trematomus borchgrevinki.</title>
        <authorList>
            <person name="Rayamajhi N."/>
            <person name="Cheng C.C."/>
            <person name="Catchen J.M."/>
        </authorList>
    </citation>
    <scope>NUCLEOTIDE SEQUENCE [LARGE SCALE GENOMIC DNA]</scope>
    <source>
        <strain evidence="14">AGRC-2024</strain>
    </source>
</reference>
<keyword evidence="6" id="KW-0808">Transferase</keyword>
<evidence type="ECO:0000256" key="5">
    <source>
        <dbReference type="ARBA" id="ARBA00022603"/>
    </source>
</evidence>
<evidence type="ECO:0000256" key="9">
    <source>
        <dbReference type="ARBA" id="ARBA00025378"/>
    </source>
</evidence>
<gene>
    <name evidence="14" type="ORF">OYC64_017427</name>
</gene>
<evidence type="ECO:0000313" key="14">
    <source>
        <dbReference type="EMBL" id="KAL3054484.1"/>
    </source>
</evidence>
<evidence type="ECO:0000256" key="11">
    <source>
        <dbReference type="ARBA" id="ARBA00049202"/>
    </source>
</evidence>
<evidence type="ECO:0000259" key="13">
    <source>
        <dbReference type="Pfam" id="PF02676"/>
    </source>
</evidence>
<dbReference type="InterPro" id="IPR003827">
    <property type="entry name" value="tRNA_yW-synthesising"/>
</dbReference>